<evidence type="ECO:0000313" key="1">
    <source>
        <dbReference type="EMBL" id="UAJ16464.1"/>
    </source>
</evidence>
<protein>
    <submittedName>
        <fullName evidence="1">Uncharacterized protein</fullName>
    </submittedName>
</protein>
<gene>
    <name evidence="1" type="primary">33</name>
    <name evidence="1" type="ORF">SEA_DOLORES_33</name>
</gene>
<name>A0AAE8XAW4_9CAUD</name>
<dbReference type="KEGG" id="vg:77930045"/>
<reference evidence="1 2" key="1">
    <citation type="submission" date="2021-07" db="EMBL/GenBank/DDBJ databases">
        <authorList>
            <person name="Camby A.M."/>
            <person name="Castiglione G.M."/>
            <person name="Guevara A.C."/>
            <person name="Gutsch C.M."/>
            <person name="Miller G.D."/>
            <person name="Parkhurst D.S."/>
            <person name="Selman M."/>
            <person name="Shakir M.S."/>
            <person name="Smith B.K."/>
            <person name="Leanard J.E."/>
            <person name="Collins D.P."/>
            <person name="Warner M.H."/>
            <person name="Garlena R.A."/>
            <person name="Russell D.A."/>
            <person name="Pope W.H."/>
            <person name="Jacobs-Sera D."/>
            <person name="Hatfull G.F."/>
        </authorList>
    </citation>
    <scope>NUCLEOTIDE SEQUENCE [LARGE SCALE GENOMIC DNA]</scope>
</reference>
<evidence type="ECO:0000313" key="2">
    <source>
        <dbReference type="Proteomes" id="UP000828687"/>
    </source>
</evidence>
<dbReference type="RefSeq" id="YP_010654200.1">
    <property type="nucleotide sequence ID" value="NC_070808.1"/>
</dbReference>
<organism evidence="1 2">
    <name type="scientific">Gordonia phage Dolores</name>
    <dbReference type="NCBI Taxonomy" id="2873534"/>
    <lineage>
        <taxon>Viruses</taxon>
        <taxon>Duplodnaviria</taxon>
        <taxon>Heunggongvirae</taxon>
        <taxon>Uroviricota</taxon>
        <taxon>Caudoviricetes</taxon>
        <taxon>Beenievirus</taxon>
        <taxon>Beenievirus dolores</taxon>
    </lineage>
</organism>
<keyword evidence="2" id="KW-1185">Reference proteome</keyword>
<accession>A0AAE8XAW4</accession>
<dbReference type="Proteomes" id="UP000828687">
    <property type="component" value="Segment"/>
</dbReference>
<dbReference type="EMBL" id="MZ681517">
    <property type="protein sequence ID" value="UAJ16464.1"/>
    <property type="molecule type" value="Genomic_DNA"/>
</dbReference>
<proteinExistence type="predicted"/>
<dbReference type="GeneID" id="77930045"/>
<sequence>MVAVCEPFSPVRVTHVRLDEAPAVRAIRVVGRTVDADAWSHGVWTQPRCRWFHDRVTDRDVLRAAAEAVRAVMRRQQAEMAQAADGGWAPPDPDLLALAVECDEVIYSQRAQATDLTDRLAAVLGDAWEP</sequence>